<sequence>MIGAAALGLSLASVAGAERRGPPEPFLPVLPRTASEAARVAEVTAWPQDFSAPQRFEAKPGGISTVRDAGAQPLAQISPAVPPESGLAFELGRALFEKLWVAAPSSTRGSDGLGPHYNARSCAGCHPGNGRGQPPDGSGALSGFVVQLSVQGPNGPAPAPLLGWQLHTRSVPGLAPEGQIALRWQTHLVARNGEGPAELRQPRVTLTGATLPKDLRMSPRVAPPLIGMGLIEAVPEASIRALADPRDADGDGISGRVAEVPSMAFGGTRLGRFGPKAAQPSLRDMVGQAMLTDMGLSSPDFADPAGDCTAAQIACRAAPHGEEAGLRDGREVSGAARDALVNYVANLALPPRKTVRDVLPGKAQFYAAGCASCHQPAFVTERLKGDPALSFQLIWPYSDLLLHDMGDGLADDRPEGSASGREWRTAPLWGLGRNSTGRYLHDGRARSPLEAILWHGGEARAARDRVIAMEPGARAELIEFLESL</sequence>
<evidence type="ECO:0000256" key="1">
    <source>
        <dbReference type="ARBA" id="ARBA00022617"/>
    </source>
</evidence>
<dbReference type="GO" id="GO:0020037">
    <property type="term" value="F:heme binding"/>
    <property type="evidence" value="ECO:0007669"/>
    <property type="project" value="InterPro"/>
</dbReference>
<evidence type="ECO:0000259" key="5">
    <source>
        <dbReference type="PROSITE" id="PS51007"/>
    </source>
</evidence>
<dbReference type="eggNOG" id="COG3488">
    <property type="taxonomic scope" value="Bacteria"/>
</dbReference>
<dbReference type="Pfam" id="PF06537">
    <property type="entry name" value="DHOR"/>
    <property type="match status" value="2"/>
</dbReference>
<dbReference type="PANTHER" id="PTHR30600">
    <property type="entry name" value="CYTOCHROME C PEROXIDASE-RELATED"/>
    <property type="match status" value="1"/>
</dbReference>
<evidence type="ECO:0000313" key="7">
    <source>
        <dbReference type="Proteomes" id="UP000027725"/>
    </source>
</evidence>
<comment type="caution">
    <text evidence="6">The sequence shown here is derived from an EMBL/GenBank/DDBJ whole genome shotgun (WGS) entry which is preliminary data.</text>
</comment>
<dbReference type="InterPro" id="IPR010538">
    <property type="entry name" value="DHOR"/>
</dbReference>
<dbReference type="GO" id="GO:0004130">
    <property type="term" value="F:cytochrome-c peroxidase activity"/>
    <property type="evidence" value="ECO:0007669"/>
    <property type="project" value="TreeGrafter"/>
</dbReference>
<reference evidence="6 7" key="1">
    <citation type="submission" date="2014-03" db="EMBL/GenBank/DDBJ databases">
        <title>The draft genome sequence of Thioclava dalianensis DLFJ1-1.</title>
        <authorList>
            <person name="Lai Q."/>
            <person name="Shao Z."/>
        </authorList>
    </citation>
    <scope>NUCLEOTIDE SEQUENCE [LARGE SCALE GENOMIC DNA]</scope>
    <source>
        <strain evidence="6 7">DLFJ1-1</strain>
    </source>
</reference>
<dbReference type="PIRSF" id="PIRSF028099">
    <property type="entry name" value="DUF1111"/>
    <property type="match status" value="1"/>
</dbReference>
<dbReference type="Gene3D" id="1.10.760.10">
    <property type="entry name" value="Cytochrome c-like domain"/>
    <property type="match status" value="1"/>
</dbReference>
<dbReference type="GO" id="GO:0046872">
    <property type="term" value="F:metal ion binding"/>
    <property type="evidence" value="ECO:0007669"/>
    <property type="project" value="UniProtKB-KW"/>
</dbReference>
<dbReference type="Proteomes" id="UP000027725">
    <property type="component" value="Unassembled WGS sequence"/>
</dbReference>
<dbReference type="SUPFAM" id="SSF46626">
    <property type="entry name" value="Cytochrome c"/>
    <property type="match status" value="1"/>
</dbReference>
<evidence type="ECO:0000256" key="3">
    <source>
        <dbReference type="ARBA" id="ARBA00023004"/>
    </source>
</evidence>
<proteinExistence type="predicted"/>
<accession>A0A074U7D5</accession>
<dbReference type="PANTHER" id="PTHR30600:SF4">
    <property type="entry name" value="CYTOCHROME C DOMAIN-CONTAINING PROTEIN"/>
    <property type="match status" value="1"/>
</dbReference>
<feature type="domain" description="Cytochrome c" evidence="5">
    <location>
        <begin position="356"/>
        <end position="484"/>
    </location>
</feature>
<organism evidence="6 7">
    <name type="scientific">Thioclava dalianensis</name>
    <dbReference type="NCBI Taxonomy" id="1185766"/>
    <lineage>
        <taxon>Bacteria</taxon>
        <taxon>Pseudomonadati</taxon>
        <taxon>Pseudomonadota</taxon>
        <taxon>Alphaproteobacteria</taxon>
        <taxon>Rhodobacterales</taxon>
        <taxon>Paracoccaceae</taxon>
        <taxon>Thioclava</taxon>
    </lineage>
</organism>
<evidence type="ECO:0000256" key="4">
    <source>
        <dbReference type="PROSITE-ProRule" id="PRU00433"/>
    </source>
</evidence>
<evidence type="ECO:0000313" key="6">
    <source>
        <dbReference type="EMBL" id="KEP70602.1"/>
    </source>
</evidence>
<dbReference type="GO" id="GO:0009055">
    <property type="term" value="F:electron transfer activity"/>
    <property type="evidence" value="ECO:0007669"/>
    <property type="project" value="InterPro"/>
</dbReference>
<keyword evidence="1 4" id="KW-0349">Heme</keyword>
<keyword evidence="2 4" id="KW-0479">Metal-binding</keyword>
<name>A0A074U7D5_9RHOB</name>
<dbReference type="InterPro" id="IPR051395">
    <property type="entry name" value="Cytochrome_c_Peroxidase/MauG"/>
</dbReference>
<protein>
    <submittedName>
        <fullName evidence="6">Thiol oxidoreductase</fullName>
    </submittedName>
</protein>
<dbReference type="InterPro" id="IPR009056">
    <property type="entry name" value="Cyt_c-like_dom"/>
</dbReference>
<gene>
    <name evidence="6" type="ORF">DL1_15965</name>
</gene>
<dbReference type="EMBL" id="JHEH01000005">
    <property type="protein sequence ID" value="KEP70602.1"/>
    <property type="molecule type" value="Genomic_DNA"/>
</dbReference>
<dbReference type="PROSITE" id="PS51007">
    <property type="entry name" value="CYTC"/>
    <property type="match status" value="1"/>
</dbReference>
<dbReference type="STRING" id="1185766.SAMN05216224_102238"/>
<evidence type="ECO:0000256" key="2">
    <source>
        <dbReference type="ARBA" id="ARBA00022723"/>
    </source>
</evidence>
<keyword evidence="7" id="KW-1185">Reference proteome</keyword>
<dbReference type="AlphaFoldDB" id="A0A074U7D5"/>
<dbReference type="InterPro" id="IPR036909">
    <property type="entry name" value="Cyt_c-like_dom_sf"/>
</dbReference>
<keyword evidence="3 4" id="KW-0408">Iron</keyword>